<evidence type="ECO:0008006" key="7">
    <source>
        <dbReference type="Google" id="ProtNLM"/>
    </source>
</evidence>
<keyword evidence="3" id="KW-0235">DNA replication</keyword>
<dbReference type="GO" id="GO:0006261">
    <property type="term" value="P:DNA-templated DNA replication"/>
    <property type="evidence" value="ECO:0007669"/>
    <property type="project" value="TreeGrafter"/>
</dbReference>
<dbReference type="GO" id="GO:0003677">
    <property type="term" value="F:DNA binding"/>
    <property type="evidence" value="ECO:0007669"/>
    <property type="project" value="InterPro"/>
</dbReference>
<reference evidence="5 6" key="1">
    <citation type="journal article" date="2016" name="Nat. Commun.">
        <title>Thousands of microbial genomes shed light on interconnected biogeochemical processes in an aquifer system.</title>
        <authorList>
            <person name="Anantharaman K."/>
            <person name="Brown C.T."/>
            <person name="Hug L.A."/>
            <person name="Sharon I."/>
            <person name="Castelle C.J."/>
            <person name="Probst A.J."/>
            <person name="Thomas B.C."/>
            <person name="Singh A."/>
            <person name="Wilkins M.J."/>
            <person name="Karaoz U."/>
            <person name="Brodie E.L."/>
            <person name="Williams K.H."/>
            <person name="Hubbard S.S."/>
            <person name="Banfield J.F."/>
        </authorList>
    </citation>
    <scope>NUCLEOTIDE SEQUENCE [LARGE SCALE GENOMIC DNA]</scope>
</reference>
<evidence type="ECO:0000256" key="2">
    <source>
        <dbReference type="ARBA" id="ARBA00022695"/>
    </source>
</evidence>
<evidence type="ECO:0000313" key="6">
    <source>
        <dbReference type="Proteomes" id="UP000176648"/>
    </source>
</evidence>
<keyword evidence="4" id="KW-0239">DNA-directed DNA polymerase</keyword>
<proteinExistence type="predicted"/>
<keyword evidence="1" id="KW-0808">Transferase</keyword>
<dbReference type="STRING" id="1798644.A2122_02475"/>
<evidence type="ECO:0000256" key="3">
    <source>
        <dbReference type="ARBA" id="ARBA00022705"/>
    </source>
</evidence>
<comment type="caution">
    <text evidence="5">The sequence shown here is derived from an EMBL/GenBank/DDBJ whole genome shotgun (WGS) entry which is preliminary data.</text>
</comment>
<name>A0A1G2C5X8_9BACT</name>
<evidence type="ECO:0000256" key="4">
    <source>
        <dbReference type="ARBA" id="ARBA00022932"/>
    </source>
</evidence>
<dbReference type="GO" id="GO:0003887">
    <property type="term" value="F:DNA-directed DNA polymerase activity"/>
    <property type="evidence" value="ECO:0007669"/>
    <property type="project" value="UniProtKB-KW"/>
</dbReference>
<sequence>MIIFLYGADDYRRGERKQFYIREYQKKHSVLGIARFDFSRVESSVRDEEGEFEKFKTFIGSRSIFDAFKLVILENVFFSKNEELKKALKGLVAVGKETTVLISEPKIPESSFSFLVKPPVIAEEFKELDGYDWELFARKEAKRRGVPLAPSAFRFLAQAYEGDGWRLVTELEKMSFLEKASIDEDDMARLDIERAPNTWELVNTLRHADPARRLAALEILFSANEPAQKLFYILSARWPERLPAFAAHDILIKSGKLEYEEALLRLIL</sequence>
<dbReference type="Proteomes" id="UP000176648">
    <property type="component" value="Unassembled WGS sequence"/>
</dbReference>
<dbReference type="PANTHER" id="PTHR34388:SF1">
    <property type="entry name" value="DNA POLYMERASE III SUBUNIT DELTA"/>
    <property type="match status" value="1"/>
</dbReference>
<dbReference type="InterPro" id="IPR005790">
    <property type="entry name" value="DNA_polIII_delta"/>
</dbReference>
<dbReference type="Gene3D" id="1.10.8.60">
    <property type="match status" value="1"/>
</dbReference>
<protein>
    <recommendedName>
        <fullName evidence="7">DNA polymerase III delta N-terminal domain-containing protein</fullName>
    </recommendedName>
</protein>
<evidence type="ECO:0000313" key="5">
    <source>
        <dbReference type="EMBL" id="OGY96551.1"/>
    </source>
</evidence>
<keyword evidence="2" id="KW-0548">Nucleotidyltransferase</keyword>
<organism evidence="5 6">
    <name type="scientific">Candidatus Liptonbacteria bacterium GWB1_49_6</name>
    <dbReference type="NCBI Taxonomy" id="1798644"/>
    <lineage>
        <taxon>Bacteria</taxon>
        <taxon>Candidatus Liptoniibacteriota</taxon>
    </lineage>
</organism>
<dbReference type="PANTHER" id="PTHR34388">
    <property type="entry name" value="DNA POLYMERASE III SUBUNIT DELTA"/>
    <property type="match status" value="1"/>
</dbReference>
<accession>A0A1G2C5X8</accession>
<dbReference type="AlphaFoldDB" id="A0A1G2C5X8"/>
<evidence type="ECO:0000256" key="1">
    <source>
        <dbReference type="ARBA" id="ARBA00022679"/>
    </source>
</evidence>
<dbReference type="EMBL" id="MHKU01000028">
    <property type="protein sequence ID" value="OGY96551.1"/>
    <property type="molecule type" value="Genomic_DNA"/>
</dbReference>
<gene>
    <name evidence="5" type="ORF">A2122_02475</name>
</gene>
<dbReference type="GO" id="GO:0009360">
    <property type="term" value="C:DNA polymerase III complex"/>
    <property type="evidence" value="ECO:0007669"/>
    <property type="project" value="TreeGrafter"/>
</dbReference>